<keyword evidence="3 5" id="KW-0560">Oxidoreductase</keyword>
<dbReference type="InterPro" id="IPR013785">
    <property type="entry name" value="Aldolase_TIM"/>
</dbReference>
<dbReference type="GO" id="GO:0010181">
    <property type="term" value="F:FMN binding"/>
    <property type="evidence" value="ECO:0007669"/>
    <property type="project" value="InterPro"/>
</dbReference>
<dbReference type="InterPro" id="IPR001155">
    <property type="entry name" value="OxRdtase_FMN_N"/>
</dbReference>
<dbReference type="CDD" id="cd02933">
    <property type="entry name" value="OYE_like_FMN"/>
    <property type="match status" value="1"/>
</dbReference>
<evidence type="ECO:0000313" key="6">
    <source>
        <dbReference type="Proteomes" id="UP000487929"/>
    </source>
</evidence>
<dbReference type="GO" id="GO:0005829">
    <property type="term" value="C:cytosol"/>
    <property type="evidence" value="ECO:0007669"/>
    <property type="project" value="TreeGrafter"/>
</dbReference>
<dbReference type="NCBIfam" id="NF007899">
    <property type="entry name" value="PRK10605.1"/>
    <property type="match status" value="1"/>
</dbReference>
<dbReference type="Gene3D" id="3.20.20.70">
    <property type="entry name" value="Aldolase class I"/>
    <property type="match status" value="1"/>
</dbReference>
<evidence type="ECO:0000259" key="4">
    <source>
        <dbReference type="Pfam" id="PF00724"/>
    </source>
</evidence>
<name>A0A7X4W3P3_9GAMM</name>
<dbReference type="OrthoDB" id="8523426at2"/>
<dbReference type="RefSeq" id="WP_161431120.1">
    <property type="nucleotide sequence ID" value="NZ_WUTT01000001.1"/>
</dbReference>
<dbReference type="AlphaFoldDB" id="A0A7X4W3P3"/>
<dbReference type="SUPFAM" id="SSF51395">
    <property type="entry name" value="FMN-linked oxidoreductases"/>
    <property type="match status" value="1"/>
</dbReference>
<dbReference type="EC" id="1.3.1.-" evidence="5"/>
<evidence type="ECO:0000313" key="5">
    <source>
        <dbReference type="EMBL" id="NAW33822.1"/>
    </source>
</evidence>
<dbReference type="PANTHER" id="PTHR22893">
    <property type="entry name" value="NADH OXIDOREDUCTASE-RELATED"/>
    <property type="match status" value="1"/>
</dbReference>
<dbReference type="Pfam" id="PF00724">
    <property type="entry name" value="Oxidored_FMN"/>
    <property type="match status" value="1"/>
</dbReference>
<comment type="caution">
    <text evidence="5">The sequence shown here is derived from an EMBL/GenBank/DDBJ whole genome shotgun (WGS) entry which is preliminary data.</text>
</comment>
<dbReference type="PANTHER" id="PTHR22893:SF91">
    <property type="entry name" value="NADPH DEHYDROGENASE 2-RELATED"/>
    <property type="match status" value="1"/>
</dbReference>
<comment type="similarity">
    <text evidence="2">Belongs to the NADH:flavin oxidoreductase/NADH oxidase family.</text>
</comment>
<accession>A0A7X4W3P3</accession>
<reference evidence="5 6" key="1">
    <citation type="submission" date="2019-12" db="EMBL/GenBank/DDBJ databases">
        <title>Draft genome sequencing of Halomonas alimentaria DSM 15356.</title>
        <authorList>
            <person name="Pandiyan K."/>
            <person name="Kushwaha P."/>
            <person name="Gowdham M."/>
            <person name="Chakdar H."/>
            <person name="Singh A."/>
            <person name="Kumar M."/>
            <person name="Saxena A.K."/>
        </authorList>
    </citation>
    <scope>NUCLEOTIDE SEQUENCE [LARGE SCALE GENOMIC DNA]</scope>
    <source>
        <strain evidence="5 6">DSM 15356</strain>
    </source>
</reference>
<evidence type="ECO:0000256" key="1">
    <source>
        <dbReference type="ARBA" id="ARBA00001917"/>
    </source>
</evidence>
<sequence>MTDTSLRNPGLFTPLQIGSLTLPNRVIMAPLTRSRTPDSVPGKLQQAYYGQRAGAGLIISEATNISPTARGYVYTPGIWTDAQEAGWRDVVEAVHAKGGRIALQLWHVGRVSHEMVQPDGQPPVAPSALKGEGAECFVEFEDGTAGPHPTSTPRALETDEIPGIVEDYRQAAVRAKRAGFDMVEVHAANAYLLNQFLATGTNQRTDQYGGSLENRARFPLQVVDAVAEVFGPERVGIRLTPFLELFGLTDDEPEEMANYLADELNRRGLAYLHFNEPGFAGADITYPEGFREQMRECFKGGLIYCGGYDAERAQTRLEENSADAIAFGRPFIANPDLPERFRVGAALNEPEHATFYGGAEEGYTDYPFLDNGYDRLG</sequence>
<comment type="cofactor">
    <cofactor evidence="1">
        <name>FMN</name>
        <dbReference type="ChEBI" id="CHEBI:58210"/>
    </cofactor>
</comment>
<dbReference type="Proteomes" id="UP000487929">
    <property type="component" value="Unassembled WGS sequence"/>
</dbReference>
<feature type="domain" description="NADH:flavin oxidoreductase/NADH oxidase N-terminal" evidence="4">
    <location>
        <begin position="11"/>
        <end position="346"/>
    </location>
</feature>
<protein>
    <submittedName>
        <fullName evidence="5">N-ethylmaleimide reductase</fullName>
        <ecNumber evidence="5">1.3.1.-</ecNumber>
    </submittedName>
</protein>
<gene>
    <name evidence="5" type="primary">nemA</name>
    <name evidence="5" type="ORF">GRB96_05230</name>
</gene>
<dbReference type="FunFam" id="3.20.20.70:FF:000059">
    <property type="entry name" value="N-ethylmaleimide reductase, FMN-linked"/>
    <property type="match status" value="1"/>
</dbReference>
<dbReference type="InterPro" id="IPR045247">
    <property type="entry name" value="Oye-like"/>
</dbReference>
<evidence type="ECO:0000256" key="2">
    <source>
        <dbReference type="ARBA" id="ARBA00005979"/>
    </source>
</evidence>
<dbReference type="EMBL" id="WUTT01000001">
    <property type="protein sequence ID" value="NAW33822.1"/>
    <property type="molecule type" value="Genomic_DNA"/>
</dbReference>
<organism evidence="5 6">
    <name type="scientific">Halomonas alimentaria</name>
    <dbReference type="NCBI Taxonomy" id="147248"/>
    <lineage>
        <taxon>Bacteria</taxon>
        <taxon>Pseudomonadati</taxon>
        <taxon>Pseudomonadota</taxon>
        <taxon>Gammaproteobacteria</taxon>
        <taxon>Oceanospirillales</taxon>
        <taxon>Halomonadaceae</taxon>
        <taxon>Halomonas</taxon>
    </lineage>
</organism>
<evidence type="ECO:0000256" key="3">
    <source>
        <dbReference type="ARBA" id="ARBA00023002"/>
    </source>
</evidence>
<proteinExistence type="inferred from homology"/>
<keyword evidence="6" id="KW-1185">Reference proteome</keyword>
<dbReference type="GO" id="GO:0016628">
    <property type="term" value="F:oxidoreductase activity, acting on the CH-CH group of donors, NAD or NADP as acceptor"/>
    <property type="evidence" value="ECO:0007669"/>
    <property type="project" value="UniProtKB-ARBA"/>
</dbReference>